<evidence type="ECO:0000256" key="5">
    <source>
        <dbReference type="ARBA" id="ARBA00022840"/>
    </source>
</evidence>
<dbReference type="UniPathway" id="UPA00134">
    <property type="reaction ID" value="UER00194"/>
</dbReference>
<dbReference type="Gene3D" id="3.30.930.10">
    <property type="entry name" value="Bira Bifunctional Protein, Domain 2"/>
    <property type="match status" value="1"/>
</dbReference>
<evidence type="ECO:0000313" key="13">
    <source>
        <dbReference type="Proteomes" id="UP000310719"/>
    </source>
</evidence>
<protein>
    <recommendedName>
        <fullName evidence="7 8">Aspartate--ammonia ligase</fullName>
        <ecNumber evidence="7 8">6.3.1.1</ecNumber>
    </recommendedName>
    <alternativeName>
        <fullName evidence="7">Asparagine synthetase A</fullName>
    </alternativeName>
</protein>
<evidence type="ECO:0000256" key="2">
    <source>
        <dbReference type="ARBA" id="ARBA00022598"/>
    </source>
</evidence>
<sequence length="330" mass="36756">MKTAYIAQQRQISFVKSHFSRQLEEKLGLIEVQAPILSRVGDGTQDNLSGCEKAVQVKVKTLPDAQFEVVHSLAKWKRQTLGQHDFSAGEGLYTHMKALRPDEDRLTAIHSVYVDQWDWERVMGDGERHTRTLKATVEAIYAGIKETEAAVSKEFGLTPFLPETIQFVHSQDLLTRFPDLDAKGRERAIAKELGAVFLIGIGGKLSHGQRHDVRAPDYDDWSSEGESGLAGLNGDILVWNPVLEDAFELSSMGIRVDAEALQRQLAITGDEDRLKLEWHQALLRGEMPQTIGGGIGQSRLTMLLLQLSHIGQVQCGVWPQQVRDSVDALL</sequence>
<dbReference type="EC" id="6.3.1.1" evidence="7 8"/>
<evidence type="ECO:0000313" key="10">
    <source>
        <dbReference type="EMBL" id="PHH06575.1"/>
    </source>
</evidence>
<dbReference type="RefSeq" id="WP_032615486.1">
    <property type="nucleotide sequence ID" value="NZ_CBCXZU010000018.1"/>
</dbReference>
<keyword evidence="4 7" id="KW-0547">Nucleotide-binding</keyword>
<evidence type="ECO:0000313" key="12">
    <source>
        <dbReference type="Proteomes" id="UP000222768"/>
    </source>
</evidence>
<evidence type="ECO:0000259" key="9">
    <source>
        <dbReference type="PROSITE" id="PS50862"/>
    </source>
</evidence>
<dbReference type="InterPro" id="IPR045864">
    <property type="entry name" value="aa-tRNA-synth_II/BPL/LPL"/>
</dbReference>
<dbReference type="GO" id="GO:0005524">
    <property type="term" value="F:ATP binding"/>
    <property type="evidence" value="ECO:0007669"/>
    <property type="project" value="UniProtKB-UniRule"/>
</dbReference>
<evidence type="ECO:0000313" key="11">
    <source>
        <dbReference type="EMBL" id="VTP83714.1"/>
    </source>
</evidence>
<gene>
    <name evidence="7 11" type="primary">asnA</name>
    <name evidence="10" type="ORF">CRX53_22880</name>
    <name evidence="11" type="ORF">NCTC13032_07422</name>
</gene>
<keyword evidence="1 7" id="KW-0963">Cytoplasm</keyword>
<dbReference type="Proteomes" id="UP000310719">
    <property type="component" value="Chromosome"/>
</dbReference>
<evidence type="ECO:0000256" key="7">
    <source>
        <dbReference type="HAMAP-Rule" id="MF_00555"/>
    </source>
</evidence>
<comment type="subcellular location">
    <subcellularLocation>
        <location evidence="7">Cytoplasm</location>
    </subcellularLocation>
</comment>
<dbReference type="PIRSF" id="PIRSF001555">
    <property type="entry name" value="Asp_ammon_ligase"/>
    <property type="match status" value="1"/>
</dbReference>
<reference evidence="10" key="2">
    <citation type="submission" date="2017-09" db="EMBL/GenBank/DDBJ databases">
        <title>FDA dAtabase for Regulatory Grade micrObial Sequences (FDA-ARGOS): Supporting development and validation of Infectious Disease Dx tests.</title>
        <authorList>
            <person name="Minogue T."/>
            <person name="Wolcott M."/>
            <person name="Wasieloski L."/>
            <person name="Aguilar W."/>
            <person name="Moore D."/>
            <person name="Tallon L.J."/>
            <person name="Sadzewicz L."/>
            <person name="Ott S."/>
            <person name="Zhao X."/>
            <person name="Nagaraj S."/>
            <person name="Vavikolanu K."/>
            <person name="Aluvathingal J."/>
            <person name="Nadendla S."/>
            <person name="Sichtig H."/>
        </authorList>
    </citation>
    <scope>NUCLEOTIDE SEQUENCE</scope>
    <source>
        <strain evidence="10">FDAARGOS_404</strain>
    </source>
</reference>
<comment type="catalytic activity">
    <reaction evidence="7">
        <text>L-aspartate + NH4(+) + ATP = L-asparagine + AMP + diphosphate + H(+)</text>
        <dbReference type="Rhea" id="RHEA:11372"/>
        <dbReference type="ChEBI" id="CHEBI:15378"/>
        <dbReference type="ChEBI" id="CHEBI:28938"/>
        <dbReference type="ChEBI" id="CHEBI:29991"/>
        <dbReference type="ChEBI" id="CHEBI:30616"/>
        <dbReference type="ChEBI" id="CHEBI:33019"/>
        <dbReference type="ChEBI" id="CHEBI:58048"/>
        <dbReference type="ChEBI" id="CHEBI:456215"/>
        <dbReference type="EC" id="6.3.1.1"/>
    </reaction>
</comment>
<dbReference type="InterPro" id="IPR006195">
    <property type="entry name" value="aa-tRNA-synth_II"/>
</dbReference>
<dbReference type="InterPro" id="IPR004618">
    <property type="entry name" value="AsnA"/>
</dbReference>
<dbReference type="EMBL" id="LR590464">
    <property type="protein sequence ID" value="VTP83714.1"/>
    <property type="molecule type" value="Genomic_DNA"/>
</dbReference>
<comment type="pathway">
    <text evidence="7">Amino-acid biosynthesis; L-asparagine biosynthesis; L-asparagine from L-aspartate (ammonia route): step 1/1.</text>
</comment>
<evidence type="ECO:0000256" key="6">
    <source>
        <dbReference type="ARBA" id="ARBA00022888"/>
    </source>
</evidence>
<organism evidence="11 13">
    <name type="scientific">Leclercia adecarboxylata</name>
    <dbReference type="NCBI Taxonomy" id="83655"/>
    <lineage>
        <taxon>Bacteria</taxon>
        <taxon>Pseudomonadati</taxon>
        <taxon>Pseudomonadota</taxon>
        <taxon>Gammaproteobacteria</taxon>
        <taxon>Enterobacterales</taxon>
        <taxon>Enterobacteriaceae</taxon>
        <taxon>Leclercia</taxon>
    </lineage>
</organism>
<dbReference type="AlphaFoldDB" id="A0A4U9IYS8"/>
<dbReference type="STRING" id="83655.APT61_00035"/>
<dbReference type="GO" id="GO:0005829">
    <property type="term" value="C:cytosol"/>
    <property type="evidence" value="ECO:0007669"/>
    <property type="project" value="TreeGrafter"/>
</dbReference>
<dbReference type="Proteomes" id="UP000222768">
    <property type="component" value="Unassembled WGS sequence"/>
</dbReference>
<dbReference type="PROSITE" id="PS50862">
    <property type="entry name" value="AA_TRNA_LIGASE_II"/>
    <property type="match status" value="1"/>
</dbReference>
<keyword evidence="6 7" id="KW-0061">Asparagine biosynthesis</keyword>
<dbReference type="SUPFAM" id="SSF55681">
    <property type="entry name" value="Class II aaRS and biotin synthetases"/>
    <property type="match status" value="1"/>
</dbReference>
<feature type="domain" description="Aminoacyl-transfer RNA synthetases class-II family profile" evidence="9">
    <location>
        <begin position="13"/>
        <end position="319"/>
    </location>
</feature>
<comment type="similarity">
    <text evidence="7">Belongs to the class-II aminoacyl-tRNA synthetase family. AsnA subfamily.</text>
</comment>
<evidence type="ECO:0000256" key="8">
    <source>
        <dbReference type="NCBIfam" id="TIGR00669"/>
    </source>
</evidence>
<keyword evidence="2 7" id="KW-0436">Ligase</keyword>
<keyword evidence="3 7" id="KW-0028">Amino-acid biosynthesis</keyword>
<name>A0A4U9IYS8_9ENTR</name>
<proteinExistence type="inferred from homology"/>
<dbReference type="HAMAP" id="MF_00555">
    <property type="entry name" value="AsnA"/>
    <property type="match status" value="1"/>
</dbReference>
<reference evidence="12" key="1">
    <citation type="submission" date="2017-09" db="EMBL/GenBank/DDBJ databases">
        <title>FDA dAtabase for Regulatory Grade micrObial Sequences (FDA-ARGOS): Supporting development and validation of Infectious Disease Dx tests.</title>
        <authorList>
            <person name="Minogue T."/>
            <person name="Wolcott M."/>
            <person name="Wasieloski L."/>
            <person name="Aguilar W."/>
            <person name="Moore D."/>
            <person name="Tallon L."/>
            <person name="Sadzewicz L."/>
            <person name="Ott S."/>
            <person name="Zhao X."/>
            <person name="Nagaraj S."/>
            <person name="Vavikolanu K."/>
            <person name="Aluvathingal J."/>
            <person name="Nadendla S."/>
            <person name="Sichtig H."/>
        </authorList>
    </citation>
    <scope>NUCLEOTIDE SEQUENCE [LARGE SCALE GENOMIC DNA]</scope>
    <source>
        <strain evidence="12">FDAARGOS_404</strain>
    </source>
</reference>
<keyword evidence="5 7" id="KW-0067">ATP-binding</keyword>
<dbReference type="Pfam" id="PF03590">
    <property type="entry name" value="AsnA"/>
    <property type="match status" value="1"/>
</dbReference>
<evidence type="ECO:0000256" key="4">
    <source>
        <dbReference type="ARBA" id="ARBA00022741"/>
    </source>
</evidence>
<evidence type="ECO:0000256" key="3">
    <source>
        <dbReference type="ARBA" id="ARBA00022605"/>
    </source>
</evidence>
<accession>A0A4U9IYS8</accession>
<dbReference type="GO" id="GO:0070981">
    <property type="term" value="P:L-asparagine biosynthetic process"/>
    <property type="evidence" value="ECO:0007669"/>
    <property type="project" value="UniProtKB-UniRule"/>
</dbReference>
<evidence type="ECO:0000256" key="1">
    <source>
        <dbReference type="ARBA" id="ARBA00022490"/>
    </source>
</evidence>
<dbReference type="PANTHER" id="PTHR30073">
    <property type="entry name" value="ASPARTATE--AMMONIA LIGASE"/>
    <property type="match status" value="1"/>
</dbReference>
<dbReference type="GO" id="GO:0004071">
    <property type="term" value="F:aspartate-ammonia ligase activity"/>
    <property type="evidence" value="ECO:0007669"/>
    <property type="project" value="UniProtKB-UniRule"/>
</dbReference>
<dbReference type="PANTHER" id="PTHR30073:SF5">
    <property type="entry name" value="ASPARTATE--AMMONIA LIGASE"/>
    <property type="match status" value="1"/>
</dbReference>
<dbReference type="EMBL" id="PDLK01000002">
    <property type="protein sequence ID" value="PHH06575.1"/>
    <property type="molecule type" value="Genomic_DNA"/>
</dbReference>
<reference evidence="11 13" key="3">
    <citation type="submission" date="2019-05" db="EMBL/GenBank/DDBJ databases">
        <authorList>
            <consortium name="Pathogen Informatics"/>
        </authorList>
    </citation>
    <scope>NUCLEOTIDE SEQUENCE [LARGE SCALE GENOMIC DNA]</scope>
    <source>
        <strain evidence="11 13">NCTC13032</strain>
    </source>
</reference>
<dbReference type="NCBIfam" id="TIGR00669">
    <property type="entry name" value="asnA"/>
    <property type="match status" value="1"/>
</dbReference>